<accession>A0A7T7M9F3</accession>
<organism evidence="2 3">
    <name type="scientific">Actinomyces weissii</name>
    <dbReference type="NCBI Taxonomy" id="675090"/>
    <lineage>
        <taxon>Bacteria</taxon>
        <taxon>Bacillati</taxon>
        <taxon>Actinomycetota</taxon>
        <taxon>Actinomycetes</taxon>
        <taxon>Actinomycetales</taxon>
        <taxon>Actinomycetaceae</taxon>
        <taxon>Actinomyces</taxon>
    </lineage>
</organism>
<dbReference type="AlphaFoldDB" id="A0A7T7M9F3"/>
<reference evidence="2 3" key="1">
    <citation type="submission" date="2020-12" db="EMBL/GenBank/DDBJ databases">
        <authorList>
            <person name="Zhou J."/>
        </authorList>
    </citation>
    <scope>NUCLEOTIDE SEQUENCE [LARGE SCALE GENOMIC DNA]</scope>
    <source>
        <strain evidence="2 3">CCUG 61299</strain>
    </source>
</reference>
<dbReference type="EMBL" id="CP066802">
    <property type="protein sequence ID" value="QQM67353.1"/>
    <property type="molecule type" value="Genomic_DNA"/>
</dbReference>
<protein>
    <submittedName>
        <fullName evidence="2">Uncharacterized protein</fullName>
    </submittedName>
</protein>
<dbReference type="KEGG" id="awe:JG540_00065"/>
<feature type="transmembrane region" description="Helical" evidence="1">
    <location>
        <begin position="14"/>
        <end position="33"/>
    </location>
</feature>
<dbReference type="RefSeq" id="WP_200275868.1">
    <property type="nucleotide sequence ID" value="NZ_CP066802.1"/>
</dbReference>
<dbReference type="Proteomes" id="UP000595895">
    <property type="component" value="Chromosome"/>
</dbReference>
<name>A0A7T7M9F3_9ACTO</name>
<evidence type="ECO:0000256" key="1">
    <source>
        <dbReference type="SAM" id="Phobius"/>
    </source>
</evidence>
<proteinExistence type="predicted"/>
<keyword evidence="1" id="KW-1133">Transmembrane helix</keyword>
<gene>
    <name evidence="2" type="ORF">JG540_00065</name>
</gene>
<keyword evidence="3" id="KW-1185">Reference proteome</keyword>
<feature type="transmembrane region" description="Helical" evidence="1">
    <location>
        <begin position="69"/>
        <end position="90"/>
    </location>
</feature>
<keyword evidence="1" id="KW-0812">Transmembrane</keyword>
<sequence>MSTEKSVAVRGPSAWYPALHAVVAWAVMSAFMLTRDFPWWSYAASGLIFLVAAYFWDKVINKGRFTSQSLIAFASVAAVVLLACLGLYLWV</sequence>
<feature type="transmembrane region" description="Helical" evidence="1">
    <location>
        <begin position="39"/>
        <end position="57"/>
    </location>
</feature>
<keyword evidence="1" id="KW-0472">Membrane</keyword>
<evidence type="ECO:0000313" key="3">
    <source>
        <dbReference type="Proteomes" id="UP000595895"/>
    </source>
</evidence>
<evidence type="ECO:0000313" key="2">
    <source>
        <dbReference type="EMBL" id="QQM67353.1"/>
    </source>
</evidence>